<dbReference type="Pfam" id="PF00082">
    <property type="entry name" value="Peptidase_S8"/>
    <property type="match status" value="1"/>
</dbReference>
<dbReference type="EMBL" id="KJ019082">
    <property type="protein sequence ID" value="AIX26891.1"/>
    <property type="molecule type" value="Genomic_DNA"/>
</dbReference>
<accession>A0A0E3FGE6</accession>
<evidence type="ECO:0000256" key="2">
    <source>
        <dbReference type="ARBA" id="ARBA00022670"/>
    </source>
</evidence>
<evidence type="ECO:0000256" key="3">
    <source>
        <dbReference type="ARBA" id="ARBA00022801"/>
    </source>
</evidence>
<dbReference type="SUPFAM" id="SSF52743">
    <property type="entry name" value="Subtilisin-like"/>
    <property type="match status" value="1"/>
</dbReference>
<comment type="similarity">
    <text evidence="1">Belongs to the peptidase S8 family.</text>
</comment>
<dbReference type="GO" id="GO:0006508">
    <property type="term" value="P:proteolysis"/>
    <property type="evidence" value="ECO:0007669"/>
    <property type="project" value="UniProtKB-KW"/>
</dbReference>
<name>A0A0E3FGE6_9CAUD</name>
<dbReference type="PANTHER" id="PTHR43806:SF11">
    <property type="entry name" value="CEREVISIN-RELATED"/>
    <property type="match status" value="1"/>
</dbReference>
<dbReference type="PANTHER" id="PTHR43806">
    <property type="entry name" value="PEPTIDASE S8"/>
    <property type="match status" value="1"/>
</dbReference>
<protein>
    <recommendedName>
        <fullName evidence="5">Peptidase S8/S53 domain-containing protein</fullName>
    </recommendedName>
</protein>
<dbReference type="InterPro" id="IPR023828">
    <property type="entry name" value="Peptidase_S8_Ser-AS"/>
</dbReference>
<gene>
    <name evidence="6" type="ORF">Syn7803US120_170</name>
</gene>
<evidence type="ECO:0000256" key="4">
    <source>
        <dbReference type="ARBA" id="ARBA00022825"/>
    </source>
</evidence>
<proteinExistence type="inferred from homology"/>
<evidence type="ECO:0000313" key="6">
    <source>
        <dbReference type="EMBL" id="AIX26891.1"/>
    </source>
</evidence>
<dbReference type="PROSITE" id="PS00138">
    <property type="entry name" value="SUBTILASE_SER"/>
    <property type="match status" value="1"/>
</dbReference>
<keyword evidence="3" id="KW-0378">Hydrolase</keyword>
<dbReference type="InterPro" id="IPR050131">
    <property type="entry name" value="Peptidase_S8_subtilisin-like"/>
</dbReference>
<evidence type="ECO:0000313" key="7">
    <source>
        <dbReference type="Proteomes" id="UP000033009"/>
    </source>
</evidence>
<dbReference type="Gene3D" id="3.40.50.200">
    <property type="entry name" value="Peptidase S8/S53 domain"/>
    <property type="match status" value="1"/>
</dbReference>
<dbReference type="RefSeq" id="YP_009140959.1">
    <property type="nucleotide sequence ID" value="NC_027132.1"/>
</dbReference>
<dbReference type="InterPro" id="IPR008972">
    <property type="entry name" value="Cupredoxin"/>
</dbReference>
<evidence type="ECO:0000256" key="1">
    <source>
        <dbReference type="ARBA" id="ARBA00011073"/>
    </source>
</evidence>
<dbReference type="InterPro" id="IPR000209">
    <property type="entry name" value="Peptidase_S8/S53_dom"/>
</dbReference>
<dbReference type="KEGG" id="vg:24405017"/>
<keyword evidence="7" id="KW-1185">Reference proteome</keyword>
<dbReference type="GO" id="GO:0004252">
    <property type="term" value="F:serine-type endopeptidase activity"/>
    <property type="evidence" value="ECO:0007669"/>
    <property type="project" value="InterPro"/>
</dbReference>
<dbReference type="GeneID" id="24405017"/>
<keyword evidence="2" id="KW-0645">Protease</keyword>
<dbReference type="InterPro" id="IPR036852">
    <property type="entry name" value="Peptidase_S8/S53_dom_sf"/>
</dbReference>
<dbReference type="PRINTS" id="PR00723">
    <property type="entry name" value="SUBTILISIN"/>
</dbReference>
<dbReference type="InterPro" id="IPR015500">
    <property type="entry name" value="Peptidase_S8_subtilisin-rel"/>
</dbReference>
<evidence type="ECO:0000259" key="5">
    <source>
        <dbReference type="Pfam" id="PF00082"/>
    </source>
</evidence>
<dbReference type="PROSITE" id="PS51892">
    <property type="entry name" value="SUBTILASE"/>
    <property type="match status" value="1"/>
</dbReference>
<feature type="domain" description="Peptidase S8/S53" evidence="5">
    <location>
        <begin position="199"/>
        <end position="496"/>
    </location>
</feature>
<dbReference type="Gene3D" id="2.60.40.420">
    <property type="entry name" value="Cupredoxins - blue copper proteins"/>
    <property type="match status" value="1"/>
</dbReference>
<dbReference type="Proteomes" id="UP000033009">
    <property type="component" value="Segment"/>
</dbReference>
<reference evidence="6 7" key="1">
    <citation type="submission" date="2013-12" db="EMBL/GenBank/DDBJ databases">
        <title>Ecological redundancy of diverse viral populations within a natural community.</title>
        <authorList>
            <person name="Gregory A.C."/>
            <person name="LaButti K."/>
            <person name="Copeland A."/>
            <person name="Woyke T."/>
            <person name="Sullivan M.B."/>
        </authorList>
    </citation>
    <scope>NUCLEOTIDE SEQUENCE [LARGE SCALE GENOMIC DNA]</scope>
    <source>
        <strain evidence="6">Syn7803US120</strain>
    </source>
</reference>
<organism evidence="6 7">
    <name type="scientific">Synechococcus phage ACG-2014i</name>
    <dbReference type="NCBI Taxonomy" id="1493513"/>
    <lineage>
        <taxon>Viruses</taxon>
        <taxon>Duplodnaviria</taxon>
        <taxon>Heunggongvirae</taxon>
        <taxon>Uroviricota</taxon>
        <taxon>Caudoviricetes</taxon>
        <taxon>Pantevenvirales</taxon>
        <taxon>Kyanoviridae</taxon>
        <taxon>Chalconvirus</taxon>
        <taxon>Chalconvirus acg2014i</taxon>
    </lineage>
</organism>
<keyword evidence="4" id="KW-0720">Serine protease</keyword>
<sequence>MDKQYVVTLHDKNDLGQFYNEMQLTGFPLVLKRPMSRNTHYMMTEDQAERLRQDPRVWEIEAVDSFQIKPQVINNEPYGIGGDFWKNGPGATTLNSNLKQWGQVHCAGDQAQRRKTAWGDPTATETVTDNVELFNTGRHVDVVIVDDPVSFDSQEWYSPSSFQTRFVEYQWFNELNSSVSSIDDDGQTLPTGTIVYAPNLNTAQYHGIHVTGTATGRHYGWANEANIYNMAVTDSWDSGQQFPPLLTFDYLRAFHLNKPINPETGKKNPTITNHSYGGIRYMPQKGVDGNEEPIYRLDLADLISVNFQGVTYNSGSPGPSGWTEVGLGLDFGVRFGLPDYPSWSASIAADVQDAIDDGIVVIGSAGNDNLLVAEVGDVNYNNYLTIFKDGENESFYYNRGSWPNTPDSGSIIVGALSDHSDFRRSTYSMFGPAVDVFAPGDQILSSYGNTGTPDTKYGGGGNYYQAISGTSMASPQVCGVIACLATAKERFTQADALGYLNQHSIYGDMTFDVAGGLLDDNSCRQGSPNKYLHIENPRRVSGYLNEVKGNRSTGLTFPRTATFNGSSPAAVPPTSQTYTFSVGNSGASHYTFTGSDRDNSFSNTNDPTINCNSGDILEFNVNASGHPFLVKTSATTGTGDQVPSYFGSGSGVLGNGRTSGLVTFYTEGLSGTYYYICQFHGGMVGQIIIS</sequence>
<dbReference type="SUPFAM" id="SSF49503">
    <property type="entry name" value="Cupredoxins"/>
    <property type="match status" value="1"/>
</dbReference>